<dbReference type="Pfam" id="PF18911">
    <property type="entry name" value="PKD_4"/>
    <property type="match status" value="2"/>
</dbReference>
<dbReference type="InterPro" id="IPR005084">
    <property type="entry name" value="CBM6"/>
</dbReference>
<dbReference type="InterPro" id="IPR035986">
    <property type="entry name" value="PKD_dom_sf"/>
</dbReference>
<keyword evidence="5" id="KW-1185">Reference proteome</keyword>
<accession>A0ABX9LI49</accession>
<feature type="non-terminal residue" evidence="4">
    <location>
        <position position="1633"/>
    </location>
</feature>
<dbReference type="InterPro" id="IPR029062">
    <property type="entry name" value="Class_I_gatase-like"/>
</dbReference>
<dbReference type="SUPFAM" id="SSF52317">
    <property type="entry name" value="Class I glutamine amidotransferase-like"/>
    <property type="match status" value="1"/>
</dbReference>
<dbReference type="InterPro" id="IPR058094">
    <property type="entry name" value="Ig-like_OmpL47-like"/>
</dbReference>
<proteinExistence type="predicted"/>
<dbReference type="InterPro" id="IPR029010">
    <property type="entry name" value="ThuA-like"/>
</dbReference>
<evidence type="ECO:0000313" key="4">
    <source>
        <dbReference type="EMBL" id="RGA03638.1"/>
    </source>
</evidence>
<dbReference type="SUPFAM" id="SSF49899">
    <property type="entry name" value="Concanavalin A-like lectins/glucanases"/>
    <property type="match status" value="2"/>
</dbReference>
<dbReference type="PROSITE" id="PS50093">
    <property type="entry name" value="PKD"/>
    <property type="match status" value="2"/>
</dbReference>
<dbReference type="SMART" id="SM00089">
    <property type="entry name" value="PKD"/>
    <property type="match status" value="2"/>
</dbReference>
<dbReference type="InterPro" id="IPR000601">
    <property type="entry name" value="PKD_dom"/>
</dbReference>
<dbReference type="Gene3D" id="2.120.10.30">
    <property type="entry name" value="TolB, C-terminal domain"/>
    <property type="match status" value="1"/>
</dbReference>
<evidence type="ECO:0000259" key="2">
    <source>
        <dbReference type="PROSITE" id="PS50093"/>
    </source>
</evidence>
<dbReference type="SUPFAM" id="SSF49299">
    <property type="entry name" value="PKD domain"/>
    <property type="match status" value="2"/>
</dbReference>
<dbReference type="Pfam" id="PF06283">
    <property type="entry name" value="ThuA"/>
    <property type="match status" value="1"/>
</dbReference>
<dbReference type="Gene3D" id="2.60.40.10">
    <property type="entry name" value="Immunoglobulins"/>
    <property type="match status" value="2"/>
</dbReference>
<dbReference type="InterPro" id="IPR011042">
    <property type="entry name" value="6-blade_b-propeller_TolB-like"/>
</dbReference>
<dbReference type="Proteomes" id="UP000262538">
    <property type="component" value="Unassembled WGS sequence"/>
</dbReference>
<dbReference type="InterPro" id="IPR022409">
    <property type="entry name" value="PKD/Chitinase_dom"/>
</dbReference>
<dbReference type="SMART" id="SM00606">
    <property type="entry name" value="CBD_IV"/>
    <property type="match status" value="1"/>
</dbReference>
<evidence type="ECO:0000313" key="5">
    <source>
        <dbReference type="Proteomes" id="UP000262538"/>
    </source>
</evidence>
<evidence type="ECO:0000256" key="1">
    <source>
        <dbReference type="ARBA" id="ARBA00022729"/>
    </source>
</evidence>
<dbReference type="Gene3D" id="2.60.120.200">
    <property type="match status" value="2"/>
</dbReference>
<reference evidence="4 5" key="1">
    <citation type="submission" date="2018-08" db="EMBL/GenBank/DDBJ databases">
        <title>Microbispora. triticiradicis sp. nov., a novel actinomycete isolated from the root of wheat (Triticum aestivum L.)).</title>
        <authorList>
            <person name="Han C."/>
        </authorList>
    </citation>
    <scope>NUCLEOTIDE SEQUENCE [LARGE SCALE GENOMIC DNA]</scope>
    <source>
        <strain evidence="4 5">NEAU-HRDPA2-9</strain>
    </source>
</reference>
<comment type="caution">
    <text evidence="4">The sequence shown here is derived from an EMBL/GenBank/DDBJ whole genome shotgun (WGS) entry which is preliminary data.</text>
</comment>
<dbReference type="NCBIfam" id="NF047446">
    <property type="entry name" value="barrel_OmpL47"/>
    <property type="match status" value="1"/>
</dbReference>
<dbReference type="InterPro" id="IPR013320">
    <property type="entry name" value="ConA-like_dom_sf"/>
</dbReference>
<dbReference type="SUPFAM" id="SSF49785">
    <property type="entry name" value="Galactose-binding domain-like"/>
    <property type="match status" value="1"/>
</dbReference>
<evidence type="ECO:0000259" key="3">
    <source>
        <dbReference type="PROSITE" id="PS51175"/>
    </source>
</evidence>
<feature type="domain" description="PKD" evidence="2">
    <location>
        <begin position="622"/>
        <end position="703"/>
    </location>
</feature>
<feature type="domain" description="PKD" evidence="2">
    <location>
        <begin position="970"/>
        <end position="1052"/>
    </location>
</feature>
<dbReference type="Gene3D" id="2.60.120.260">
    <property type="entry name" value="Galactose-binding domain-like"/>
    <property type="match status" value="1"/>
</dbReference>
<dbReference type="Gene3D" id="3.40.50.880">
    <property type="match status" value="1"/>
</dbReference>
<sequence length="1633" mass="173224">MSPRSRTWARSLNATLPTSGRRPKRLTAATTALALAAPVITLLAAPVSAQAATTAAAAAPDFKVLVFSKTTGFRHDSIPEGIAAVQKDAFQRYIQKGGGYVGVHAAADSGYDWAWYGKLVGAYFKQHPAEQQATVKVEDPAHPSTAGLPTTWTRSDEWYDFRTNPRNTVHVLTSLDEKSYTGGTMGADHPNTWCQDYDGGRSWYTGLGHQKANYSEANFLKLLLGGIKTAAGAVKADCSASQSSSYDKITLDDNTSNPMMLDVAKDGRVFYIDRLGDVKIIKPSGGTVTAAHLNVFTANESGLLGMALDPGFATNKWIYLYYSPTGSENVDRLSRFTVNGDTLDLASEKKVLDVPVQRAECCHHGGGLVMDPKTGNLWLATGDNTNPFNSDGFVPIDEQSGRSSWDAQRSSANTNSLSGKLLRIHPEADGTYTIPSGNLFAPGTDKTKPEIYGMGFRNPFRMGIDPKTGNVMLGEYGPDSNSASATRGPQNTVEWNLISKPGNYGWPYCIGELSGGAPMGGPVYRYNADITATNKWPAYWDGKAIFGEWNNNAMWSFQVNEDATKLVEMNRILQTLSFIKPMDMKFGPDGALYLIEWGSGFNGNNTDSGVYRVDYIKGVRPPVARAAADKTDGPAPLAVKFSSEGSRDPDGKAITYAWDFDADGTVDSTDPNPAHTYTTAGNYNAVLTIKNTDNVTATASVPIVAGNTRPTVTLVPPPDGGFFEFGDQVKYKVVVTDPEDGTIDCDKVQVQAFLGHDSHGHPLDQHNGCEGVIQTLTDSGHGTYDNLYYALAATYTDKGAGAAKPLTGQGSVVLQPKRKQAEHFSQTGRVAGGKGTDTAGVAIETTSDTAGGSSDIGNIQDGDWWSFSPVNLGNINAIRLRAASNASGGTVEIRQGNPETGTLVGTANVPGTGGWQTFQDVTVNLTNPPTTSGPLYFVVRKPASVADNSFLINVNWVDFVGKGATENQRPTVSVAANATTGVAPLKVDFTTTASDPEGDALTYKWNFGVNGAPQPTTANASYTYTAPGTYTATVTVTDAKGAVGSAQVQVKVNTPATVCLSGRSDDFLGTQLDHDRWSVIRENQDLRVADGSLIIPTSTTDIYQTTNNTPNIVVQPAPAGAWTATAKLTLKAQDAYQQAGLVIYGDDDNYAKMVLQGRSTNGSNHANRVFQFIREDKGAPNEVTASNTAQLGDAYPDTVYVRFISDGTNITAHYSSDGTNFTAMSETKPLAGISNPKIGLISLAGANHPVVDAAFDWFQITPDDKAGPPAPDDEFNGTTLDTCRWSANVRYDATAARVTGGNLELDTTTGDIYGTTNSGPKNFILQTAPSGDWTLETKVDGSALSEQYQQGGLIVYGDDDNYVKFDFLTTNAAGSTVARTIELRSEVGGTVQNPQPQVNNLTAGPYWLRLKKVGDSFTGAYSSNGTTWTDLTTSGAVAVVKNSAVANASKVGVYTIGTNQGASKTVKFDYFKLVKAGSEDKTAPVTTATTDPAQPDNGSFAGPVTVTLKAVDETGGSGVAKTEYALDGGAWTAYTAPVTVSGDGQHEVTYRSTDKAGNVEATKSLKLTIATPKVKLTVTAATRCIGTTAYLAVTAVNDGDAPATITLNTAFGNKTVTDVAPGKQAYQSFNTRT</sequence>
<dbReference type="InterPro" id="IPR011041">
    <property type="entry name" value="Quinoprot_gluc/sorb_DH_b-prop"/>
</dbReference>
<dbReference type="Pfam" id="PF17851">
    <property type="entry name" value="GH43_C2"/>
    <property type="match status" value="2"/>
</dbReference>
<dbReference type="PROSITE" id="PS51175">
    <property type="entry name" value="CBM6"/>
    <property type="match status" value="1"/>
</dbReference>
<dbReference type="PANTHER" id="PTHR40469">
    <property type="entry name" value="SECRETED GLYCOSYL HYDROLASE"/>
    <property type="match status" value="1"/>
</dbReference>
<dbReference type="InterPro" id="IPR013783">
    <property type="entry name" value="Ig-like_fold"/>
</dbReference>
<keyword evidence="1" id="KW-0732">Signal</keyword>
<dbReference type="InterPro" id="IPR008979">
    <property type="entry name" value="Galactose-bd-like_sf"/>
</dbReference>
<dbReference type="SUPFAM" id="SSF50952">
    <property type="entry name" value="Soluble quinoprotein glucose dehydrogenase"/>
    <property type="match status" value="1"/>
</dbReference>
<dbReference type="InterPro" id="IPR006584">
    <property type="entry name" value="Cellulose-bd_IV"/>
</dbReference>
<name>A0ABX9LI49_9ACTN</name>
<dbReference type="CDD" id="cd04084">
    <property type="entry name" value="CBM6_xylanase-like"/>
    <property type="match status" value="1"/>
</dbReference>
<dbReference type="Gene3D" id="3.30.1920.20">
    <property type="match status" value="1"/>
</dbReference>
<dbReference type="InterPro" id="IPR012938">
    <property type="entry name" value="Glc/Sorbosone_DH"/>
</dbReference>
<dbReference type="EMBL" id="QFZU02000075">
    <property type="protein sequence ID" value="RGA03638.1"/>
    <property type="molecule type" value="Genomic_DNA"/>
</dbReference>
<dbReference type="Pfam" id="PF07995">
    <property type="entry name" value="GSDH"/>
    <property type="match status" value="1"/>
</dbReference>
<dbReference type="CDD" id="cd00146">
    <property type="entry name" value="PKD"/>
    <property type="match status" value="2"/>
</dbReference>
<dbReference type="InterPro" id="IPR041542">
    <property type="entry name" value="GH43_C2"/>
</dbReference>
<gene>
    <name evidence="4" type="ORF">DI270_018000</name>
</gene>
<protein>
    <submittedName>
        <fullName evidence="4">DUF1349 domain-containing protein</fullName>
    </submittedName>
</protein>
<feature type="domain" description="CBM6" evidence="3">
    <location>
        <begin position="817"/>
        <end position="960"/>
    </location>
</feature>
<dbReference type="Pfam" id="PF03422">
    <property type="entry name" value="CBM_6"/>
    <property type="match status" value="1"/>
</dbReference>
<organism evidence="4 5">
    <name type="scientific">Microbispora triticiradicis</name>
    <dbReference type="NCBI Taxonomy" id="2200763"/>
    <lineage>
        <taxon>Bacteria</taxon>
        <taxon>Bacillati</taxon>
        <taxon>Actinomycetota</taxon>
        <taxon>Actinomycetes</taxon>
        <taxon>Streptosporangiales</taxon>
        <taxon>Streptosporangiaceae</taxon>
        <taxon>Microbispora</taxon>
    </lineage>
</organism>
<dbReference type="PANTHER" id="PTHR40469:SF2">
    <property type="entry name" value="GALACTOSE-BINDING DOMAIN-LIKE SUPERFAMILY PROTEIN"/>
    <property type="match status" value="1"/>
</dbReference>